<reference evidence="1" key="1">
    <citation type="submission" date="2011-01" db="EMBL/GenBank/DDBJ databases">
        <title>The Genome Sequence of Nematocida parisii strain ERTm3.</title>
        <authorList>
            <consortium name="The Broad Institute Genome Sequencing Platform"/>
            <consortium name="The Broad Institute Genome Sequencing Center for Infectious Disease"/>
            <person name="Cuomo C."/>
            <person name="Troemel E."/>
            <person name="Young S.K."/>
            <person name="Zeng Q."/>
            <person name="Gargeya S."/>
            <person name="Fitzgerald M."/>
            <person name="Haas B."/>
            <person name="Abouelleil A."/>
            <person name="Alvarado L."/>
            <person name="Arachchi H.M."/>
            <person name="Berlin A."/>
            <person name="Chapman S.B."/>
            <person name="Gearin G."/>
            <person name="Goldberg J."/>
            <person name="Griggs A."/>
            <person name="Gujja S."/>
            <person name="Hansen M."/>
            <person name="Heiman D."/>
            <person name="Howarth C."/>
            <person name="Larimer J."/>
            <person name="Lui A."/>
            <person name="MacDonald P.J.P."/>
            <person name="McCowen C."/>
            <person name="Montmayeur A."/>
            <person name="Murphy C."/>
            <person name="Neiman D."/>
            <person name="Pearson M."/>
            <person name="Priest M."/>
            <person name="Roberts A."/>
            <person name="Saif S."/>
            <person name="Shea T."/>
            <person name="Sisk P."/>
            <person name="Stolte C."/>
            <person name="Sykes S."/>
            <person name="Wortman J."/>
            <person name="Nusbaum C."/>
            <person name="Birren B."/>
        </authorList>
    </citation>
    <scope>NUCLEOTIDE SEQUENCE</scope>
    <source>
        <strain evidence="1">ERTm3</strain>
    </source>
</reference>
<accession>I3EF78</accession>
<dbReference type="EMBL" id="GL870880">
    <property type="protein sequence ID" value="EIJ87875.1"/>
    <property type="molecule type" value="Genomic_DNA"/>
</dbReference>
<evidence type="ECO:0000313" key="1">
    <source>
        <dbReference type="EMBL" id="EIJ87875.1"/>
    </source>
</evidence>
<protein>
    <submittedName>
        <fullName evidence="1">Uncharacterized protein</fullName>
    </submittedName>
</protein>
<dbReference type="InParanoid" id="I3EF78"/>
<sequence length="231" mass="27144">MALQIAKLESLKLSPENTLQHNYTTDKKTMDILWRDIQVLSNDRRYTAAYKCTTALMNLAHKSKKQELFKRCLLILARLSVLLSYSHAESLYKDLIKEVYTDIFVYNGVYAYSIDLFKIASITEDPYNFIFNEYLLNIRKSKNKDKEEILFYTLIQVHITGHNPWDHNCTADLSCLPIHIRERYVEYTTSTHQSHAHDKYKPELNLSTSHVNQQNSKEFVNNHSIYSNINK</sequence>
<keyword evidence="2" id="KW-1185">Reference proteome</keyword>
<dbReference type="HOGENOM" id="CLU_1190190_0_0_1"/>
<dbReference type="OrthoDB" id="2188381at2759"/>
<evidence type="ECO:0000313" key="2">
    <source>
        <dbReference type="Proteomes" id="UP000002872"/>
    </source>
</evidence>
<dbReference type="AlphaFoldDB" id="I3EF78"/>
<dbReference type="Proteomes" id="UP000002872">
    <property type="component" value="Unassembled WGS sequence"/>
</dbReference>
<name>I3EF78_NEMP3</name>
<proteinExistence type="predicted"/>
<dbReference type="VEuPathDB" id="MicrosporidiaDB:NEQG_01947"/>
<organism evidence="1 2">
    <name type="scientific">Nematocida parisii (strain ERTm3)</name>
    <name type="common">Nematode killer fungus</name>
    <dbReference type="NCBI Taxonomy" id="935791"/>
    <lineage>
        <taxon>Eukaryota</taxon>
        <taxon>Fungi</taxon>
        <taxon>Fungi incertae sedis</taxon>
        <taxon>Microsporidia</taxon>
        <taxon>Nematocida</taxon>
    </lineage>
</organism>
<gene>
    <name evidence="1" type="ORF">NEQG_01947</name>
</gene>
<dbReference type="OMA" id="WASHEID"/>